<protein>
    <submittedName>
        <fullName evidence="2">MoaD/ThiS family protein</fullName>
    </submittedName>
</protein>
<dbReference type="SUPFAM" id="SSF54285">
    <property type="entry name" value="MoaD/ThiS"/>
    <property type="match status" value="1"/>
</dbReference>
<dbReference type="Pfam" id="PF02597">
    <property type="entry name" value="ThiS"/>
    <property type="match status" value="1"/>
</dbReference>
<name>A0ABV6C0Z1_9ACTN</name>
<dbReference type="Proteomes" id="UP001589788">
    <property type="component" value="Unassembled WGS sequence"/>
</dbReference>
<proteinExistence type="predicted"/>
<sequence>MDQDREQRGPRIASGAGGAEGQGAVRVRLRNPSREVSLPAPTTVGGVLEALGLPRASHLVIVNGELVPGEHPLGPGDEVEVRPVVSGGGR</sequence>
<evidence type="ECO:0000256" key="1">
    <source>
        <dbReference type="SAM" id="MobiDB-lite"/>
    </source>
</evidence>
<dbReference type="EMBL" id="JBHLYQ010000028">
    <property type="protein sequence ID" value="MFC0081363.1"/>
    <property type="molecule type" value="Genomic_DNA"/>
</dbReference>
<accession>A0ABV6C0Z1</accession>
<dbReference type="RefSeq" id="WP_377788568.1">
    <property type="nucleotide sequence ID" value="NZ_JBHLYQ010000028.1"/>
</dbReference>
<evidence type="ECO:0000313" key="3">
    <source>
        <dbReference type="Proteomes" id="UP001589788"/>
    </source>
</evidence>
<reference evidence="2 3" key="1">
    <citation type="submission" date="2024-09" db="EMBL/GenBank/DDBJ databases">
        <authorList>
            <person name="Sun Q."/>
            <person name="Mori K."/>
        </authorList>
    </citation>
    <scope>NUCLEOTIDE SEQUENCE [LARGE SCALE GENOMIC DNA]</scope>
    <source>
        <strain evidence="2 3">JCM 15389</strain>
    </source>
</reference>
<feature type="region of interest" description="Disordered" evidence="1">
    <location>
        <begin position="71"/>
        <end position="90"/>
    </location>
</feature>
<keyword evidence="3" id="KW-1185">Reference proteome</keyword>
<evidence type="ECO:0000313" key="2">
    <source>
        <dbReference type="EMBL" id="MFC0081363.1"/>
    </source>
</evidence>
<dbReference type="InterPro" id="IPR016155">
    <property type="entry name" value="Mopterin_synth/thiamin_S_b"/>
</dbReference>
<organism evidence="2 3">
    <name type="scientific">Aciditerrimonas ferrireducens</name>
    <dbReference type="NCBI Taxonomy" id="667306"/>
    <lineage>
        <taxon>Bacteria</taxon>
        <taxon>Bacillati</taxon>
        <taxon>Actinomycetota</taxon>
        <taxon>Acidimicrobiia</taxon>
        <taxon>Acidimicrobiales</taxon>
        <taxon>Acidimicrobiaceae</taxon>
        <taxon>Aciditerrimonas</taxon>
    </lineage>
</organism>
<comment type="caution">
    <text evidence="2">The sequence shown here is derived from an EMBL/GenBank/DDBJ whole genome shotgun (WGS) entry which is preliminary data.</text>
</comment>
<dbReference type="Gene3D" id="3.10.20.30">
    <property type="match status" value="1"/>
</dbReference>
<dbReference type="CDD" id="cd17040">
    <property type="entry name" value="Ubl_MoaD_like"/>
    <property type="match status" value="1"/>
</dbReference>
<dbReference type="InterPro" id="IPR012675">
    <property type="entry name" value="Beta-grasp_dom_sf"/>
</dbReference>
<dbReference type="InterPro" id="IPR003749">
    <property type="entry name" value="ThiS/MoaD-like"/>
</dbReference>
<feature type="region of interest" description="Disordered" evidence="1">
    <location>
        <begin position="1"/>
        <end position="25"/>
    </location>
</feature>
<gene>
    <name evidence="2" type="ORF">ACFFRE_04230</name>
</gene>